<dbReference type="InterPro" id="IPR000683">
    <property type="entry name" value="Gfo/Idh/MocA-like_OxRdtase_N"/>
</dbReference>
<dbReference type="InterPro" id="IPR036291">
    <property type="entry name" value="NAD(P)-bd_dom_sf"/>
</dbReference>
<dbReference type="GO" id="GO:0000166">
    <property type="term" value="F:nucleotide binding"/>
    <property type="evidence" value="ECO:0007669"/>
    <property type="project" value="InterPro"/>
</dbReference>
<protein>
    <submittedName>
        <fullName evidence="3">Gfo/Idh/MocA family oxidoreductase</fullName>
    </submittedName>
</protein>
<dbReference type="RefSeq" id="WP_161411332.1">
    <property type="nucleotide sequence ID" value="NZ_WTUZ01000040.1"/>
</dbReference>
<dbReference type="Proteomes" id="UP000481087">
    <property type="component" value="Unassembled WGS sequence"/>
</dbReference>
<dbReference type="SUPFAM" id="SSF51735">
    <property type="entry name" value="NAD(P)-binding Rossmann-fold domains"/>
    <property type="match status" value="1"/>
</dbReference>
<feature type="domain" description="GFO/IDH/MocA-like oxidoreductase" evidence="2">
    <location>
        <begin position="129"/>
        <end position="248"/>
    </location>
</feature>
<comment type="caution">
    <text evidence="3">The sequence shown here is derived from an EMBL/GenBank/DDBJ whole genome shotgun (WGS) entry which is preliminary data.</text>
</comment>
<dbReference type="PANTHER" id="PTHR43377">
    <property type="entry name" value="BILIVERDIN REDUCTASE A"/>
    <property type="match status" value="1"/>
</dbReference>
<evidence type="ECO:0000313" key="3">
    <source>
        <dbReference type="EMBL" id="MZQ86861.1"/>
    </source>
</evidence>
<dbReference type="Pfam" id="PF22725">
    <property type="entry name" value="GFO_IDH_MocA_C3"/>
    <property type="match status" value="1"/>
</dbReference>
<dbReference type="Gene3D" id="3.30.360.10">
    <property type="entry name" value="Dihydrodipicolinate Reductase, domain 2"/>
    <property type="match status" value="1"/>
</dbReference>
<organism evidence="3 4">
    <name type="scientific">Paenibacillus silvestris</name>
    <dbReference type="NCBI Taxonomy" id="2606219"/>
    <lineage>
        <taxon>Bacteria</taxon>
        <taxon>Bacillati</taxon>
        <taxon>Bacillota</taxon>
        <taxon>Bacilli</taxon>
        <taxon>Bacillales</taxon>
        <taxon>Paenibacillaceae</taxon>
        <taxon>Paenibacillus</taxon>
    </lineage>
</organism>
<keyword evidence="4" id="KW-1185">Reference proteome</keyword>
<sequence>MKLAVLGAGAIGVQHLDAASHIDGLEPVAVAEINESLAVDTAKKYGIRAYTDYQEMLQKEKPDISVIALPHFLHKEVSIRCAEHGSHLLLEKPMALNTAECDEIIAAAERYEVKLMVGHTQHYFPENIEARRIIESGELGNLVMINDTRHVNYYRADRPRWFFEKSQAGGGIMTNLGAHSIDKIQWMTQSRVTKVKASVSFQGERGDVEGSGAIFLETSSGVPALIMQSGYAGVSRNETEFIFTKGMLKLETGKGLSISHNGTYEPVQLKPTVQPLVKQLLDLMDAITNDKLLDCSGVYSKTVVSVIESVYDSSETGNEQVVK</sequence>
<evidence type="ECO:0000259" key="1">
    <source>
        <dbReference type="Pfam" id="PF01408"/>
    </source>
</evidence>
<dbReference type="InterPro" id="IPR055170">
    <property type="entry name" value="GFO_IDH_MocA-like_dom"/>
</dbReference>
<dbReference type="AlphaFoldDB" id="A0A6L8VB35"/>
<dbReference type="InterPro" id="IPR051450">
    <property type="entry name" value="Gfo/Idh/MocA_Oxidoreductases"/>
</dbReference>
<gene>
    <name evidence="3" type="ORF">GQF01_32605</name>
</gene>
<reference evidence="3 4" key="1">
    <citation type="submission" date="2019-12" db="EMBL/GenBank/DDBJ databases">
        <title>Paenibacillus sp. nov. sp. isolated from soil.</title>
        <authorList>
            <person name="Kim J."/>
            <person name="Jeong S.E."/>
            <person name="Jung H.S."/>
            <person name="Jeon C.O."/>
        </authorList>
    </citation>
    <scope>NUCLEOTIDE SEQUENCE [LARGE SCALE GENOMIC DNA]</scope>
    <source>
        <strain evidence="3 4">5J-6</strain>
    </source>
</reference>
<evidence type="ECO:0000259" key="2">
    <source>
        <dbReference type="Pfam" id="PF22725"/>
    </source>
</evidence>
<dbReference type="EMBL" id="WTUZ01000040">
    <property type="protein sequence ID" value="MZQ86861.1"/>
    <property type="molecule type" value="Genomic_DNA"/>
</dbReference>
<feature type="domain" description="Gfo/Idh/MocA-like oxidoreductase N-terminal" evidence="1">
    <location>
        <begin position="2"/>
        <end position="119"/>
    </location>
</feature>
<proteinExistence type="predicted"/>
<dbReference type="PANTHER" id="PTHR43377:SF1">
    <property type="entry name" value="BILIVERDIN REDUCTASE A"/>
    <property type="match status" value="1"/>
</dbReference>
<evidence type="ECO:0000313" key="4">
    <source>
        <dbReference type="Proteomes" id="UP000481087"/>
    </source>
</evidence>
<dbReference type="Gene3D" id="3.40.50.720">
    <property type="entry name" value="NAD(P)-binding Rossmann-like Domain"/>
    <property type="match status" value="1"/>
</dbReference>
<accession>A0A6L8VB35</accession>
<dbReference type="SUPFAM" id="SSF55347">
    <property type="entry name" value="Glyceraldehyde-3-phosphate dehydrogenase-like, C-terminal domain"/>
    <property type="match status" value="1"/>
</dbReference>
<dbReference type="Pfam" id="PF01408">
    <property type="entry name" value="GFO_IDH_MocA"/>
    <property type="match status" value="1"/>
</dbReference>
<name>A0A6L8VB35_9BACL</name>